<name>A0AAJ0MFD6_9PEZI</name>
<comment type="caution">
    <text evidence="1">The sequence shown here is derived from an EMBL/GenBank/DDBJ whole genome shotgun (WGS) entry which is preliminary data.</text>
</comment>
<reference evidence="1" key="1">
    <citation type="journal article" date="2023" name="Mol. Phylogenet. Evol.">
        <title>Genome-scale phylogeny and comparative genomics of the fungal order Sordariales.</title>
        <authorList>
            <person name="Hensen N."/>
            <person name="Bonometti L."/>
            <person name="Westerberg I."/>
            <person name="Brannstrom I.O."/>
            <person name="Guillou S."/>
            <person name="Cros-Aarteil S."/>
            <person name="Calhoun S."/>
            <person name="Haridas S."/>
            <person name="Kuo A."/>
            <person name="Mondo S."/>
            <person name="Pangilinan J."/>
            <person name="Riley R."/>
            <person name="LaButti K."/>
            <person name="Andreopoulos B."/>
            <person name="Lipzen A."/>
            <person name="Chen C."/>
            <person name="Yan M."/>
            <person name="Daum C."/>
            <person name="Ng V."/>
            <person name="Clum A."/>
            <person name="Steindorff A."/>
            <person name="Ohm R.A."/>
            <person name="Martin F."/>
            <person name="Silar P."/>
            <person name="Natvig D.O."/>
            <person name="Lalanne C."/>
            <person name="Gautier V."/>
            <person name="Ament-Velasquez S.L."/>
            <person name="Kruys A."/>
            <person name="Hutchinson M.I."/>
            <person name="Powell A.J."/>
            <person name="Barry K."/>
            <person name="Miller A.N."/>
            <person name="Grigoriev I.V."/>
            <person name="Debuchy R."/>
            <person name="Gladieux P."/>
            <person name="Hiltunen Thoren M."/>
            <person name="Johannesson H."/>
        </authorList>
    </citation>
    <scope>NUCLEOTIDE SEQUENCE</scope>
    <source>
        <strain evidence="1">CBS 955.72</strain>
    </source>
</reference>
<sequence length="313" mass="35880">MQLSNSNNDLLPGLGRAIWSWQLCGDYQCGSPCKSEVCPAHNAGRLRRFGQFYRAAVSSYEENHTLPDEIVFREHEDVFQAVILLQQNPGKTRLEIGNLIKRDGTNPGDLFKATDLAAKILTMVNCSTSYLSSDRLEKGNSRMHWKDGIAFDTYLRGLFPTEEHPVFSYPDGEAFADAKGELLGRKLKKHLNLTFRPTHDIRNHLRLDRRDNVLEIYHYTSFVKEHLRLSKQDDTTSNILPRQLLLEVLDSLQGILFPLSDPKSRKLLQSLVATCSLDPDILHFEFSSIRRQGEESIHYVYLADRLSELYNEL</sequence>
<dbReference type="AlphaFoldDB" id="A0AAJ0MFD6"/>
<dbReference type="Proteomes" id="UP001275084">
    <property type="component" value="Unassembled WGS sequence"/>
</dbReference>
<organism evidence="1 2">
    <name type="scientific">Lasiosphaeria hispida</name>
    <dbReference type="NCBI Taxonomy" id="260671"/>
    <lineage>
        <taxon>Eukaryota</taxon>
        <taxon>Fungi</taxon>
        <taxon>Dikarya</taxon>
        <taxon>Ascomycota</taxon>
        <taxon>Pezizomycotina</taxon>
        <taxon>Sordariomycetes</taxon>
        <taxon>Sordariomycetidae</taxon>
        <taxon>Sordariales</taxon>
        <taxon>Lasiosphaeriaceae</taxon>
        <taxon>Lasiosphaeria</taxon>
    </lineage>
</organism>
<proteinExistence type="predicted"/>
<accession>A0AAJ0MFD6</accession>
<keyword evidence="2" id="KW-1185">Reference proteome</keyword>
<protein>
    <submittedName>
        <fullName evidence="1">Uncharacterized protein</fullName>
    </submittedName>
</protein>
<reference evidence="1" key="2">
    <citation type="submission" date="2023-06" db="EMBL/GenBank/DDBJ databases">
        <authorList>
            <consortium name="Lawrence Berkeley National Laboratory"/>
            <person name="Haridas S."/>
            <person name="Hensen N."/>
            <person name="Bonometti L."/>
            <person name="Westerberg I."/>
            <person name="Brannstrom I.O."/>
            <person name="Guillou S."/>
            <person name="Cros-Aarteil S."/>
            <person name="Calhoun S."/>
            <person name="Kuo A."/>
            <person name="Mondo S."/>
            <person name="Pangilinan J."/>
            <person name="Riley R."/>
            <person name="Labutti K."/>
            <person name="Andreopoulos B."/>
            <person name="Lipzen A."/>
            <person name="Chen C."/>
            <person name="Yanf M."/>
            <person name="Daum C."/>
            <person name="Ng V."/>
            <person name="Clum A."/>
            <person name="Steindorff A."/>
            <person name="Ohm R."/>
            <person name="Martin F."/>
            <person name="Silar P."/>
            <person name="Natvig D."/>
            <person name="Lalanne C."/>
            <person name="Gautier V."/>
            <person name="Ament-Velasquez S.L."/>
            <person name="Kruys A."/>
            <person name="Hutchinson M.I."/>
            <person name="Powell A.J."/>
            <person name="Barry K."/>
            <person name="Miller A.N."/>
            <person name="Grigoriev I.V."/>
            <person name="Debuchy R."/>
            <person name="Gladieux P."/>
            <person name="Thoren M.H."/>
            <person name="Johannesson H."/>
        </authorList>
    </citation>
    <scope>NUCLEOTIDE SEQUENCE</scope>
    <source>
        <strain evidence="1">CBS 955.72</strain>
    </source>
</reference>
<evidence type="ECO:0000313" key="1">
    <source>
        <dbReference type="EMBL" id="KAK3356635.1"/>
    </source>
</evidence>
<gene>
    <name evidence="1" type="ORF">B0T25DRAFT_537103</name>
</gene>
<dbReference type="EMBL" id="JAUIQD010000003">
    <property type="protein sequence ID" value="KAK3356635.1"/>
    <property type="molecule type" value="Genomic_DNA"/>
</dbReference>
<evidence type="ECO:0000313" key="2">
    <source>
        <dbReference type="Proteomes" id="UP001275084"/>
    </source>
</evidence>